<dbReference type="Proteomes" id="UP001059824">
    <property type="component" value="Chromosome"/>
</dbReference>
<dbReference type="SUPFAM" id="SSF53927">
    <property type="entry name" value="Cytidine deaminase-like"/>
    <property type="match status" value="1"/>
</dbReference>
<gene>
    <name evidence="3" type="ORF">GII36_04275</name>
</gene>
<reference evidence="3" key="1">
    <citation type="journal article" date="2021" name="Nat. Microbiol.">
        <title>Cocultivation of an ultrasmall environmental parasitic bacterium with lytic ability against bacteria associated with wastewater foams.</title>
        <authorList>
            <person name="Batinovic S."/>
            <person name="Rose J.J.A."/>
            <person name="Ratcliffe J."/>
            <person name="Seviour R.J."/>
            <person name="Petrovski S."/>
        </authorList>
    </citation>
    <scope>NUCLEOTIDE SEQUENCE</scope>
    <source>
        <strain evidence="3">JR1</strain>
    </source>
</reference>
<name>A0A857MMJ0_9BACT</name>
<dbReference type="PANTHER" id="PTHR11086">
    <property type="entry name" value="DEOXYCYTIDYLATE DEAMINASE-RELATED"/>
    <property type="match status" value="1"/>
</dbReference>
<dbReference type="AlphaFoldDB" id="A0A857MMJ0"/>
<dbReference type="EMBL" id="CP045921">
    <property type="protein sequence ID" value="QHN43045.1"/>
    <property type="molecule type" value="Genomic_DNA"/>
</dbReference>
<proteinExistence type="predicted"/>
<protein>
    <recommendedName>
        <fullName evidence="2">CMP/dCMP-type deaminase domain-containing protein</fullName>
    </recommendedName>
</protein>
<organism evidence="3 4">
    <name type="scientific">Candidatus Mycosynbacter amalyticus</name>
    <dbReference type="NCBI Taxonomy" id="2665156"/>
    <lineage>
        <taxon>Bacteria</taxon>
        <taxon>Candidatus Saccharimonadota</taxon>
        <taxon>Candidatus Saccharimonadota incertae sedis</taxon>
        <taxon>Candidatus Mycosynbacter</taxon>
    </lineage>
</organism>
<accession>A0A857MMJ0</accession>
<sequence>MKRVEGATLESIREHFEEAAFEARRATCLRAKCGSAIVSRSGVVLGTGFNAPPLGDETQRMCEADFAQDKKPKYDKTCCVHAEWNAALDACANASKDQLEGSRLYFMRVDECGDFTDAGEPYCTVCSRISMQAGVAEFALWNNNGADIYPIDEYNHISYEYFKKHPNARQ</sequence>
<feature type="domain" description="CMP/dCMP-type deaminase" evidence="2">
    <location>
        <begin position="12"/>
        <end position="138"/>
    </location>
</feature>
<keyword evidence="1" id="KW-0378">Hydrolase</keyword>
<dbReference type="GO" id="GO:0005737">
    <property type="term" value="C:cytoplasm"/>
    <property type="evidence" value="ECO:0007669"/>
    <property type="project" value="TreeGrafter"/>
</dbReference>
<dbReference type="InterPro" id="IPR002125">
    <property type="entry name" value="CMP_dCMP_dom"/>
</dbReference>
<dbReference type="GO" id="GO:0004132">
    <property type="term" value="F:dCMP deaminase activity"/>
    <property type="evidence" value="ECO:0007669"/>
    <property type="project" value="TreeGrafter"/>
</dbReference>
<evidence type="ECO:0000256" key="1">
    <source>
        <dbReference type="ARBA" id="ARBA00022801"/>
    </source>
</evidence>
<dbReference type="RefSeq" id="WP_260762820.1">
    <property type="nucleotide sequence ID" value="NZ_CP045921.1"/>
</dbReference>
<dbReference type="KEGG" id="mama:GII36_04275"/>
<dbReference type="InterPro" id="IPR016193">
    <property type="entry name" value="Cytidine_deaminase-like"/>
</dbReference>
<dbReference type="Gene3D" id="3.40.140.10">
    <property type="entry name" value="Cytidine Deaminase, domain 2"/>
    <property type="match status" value="1"/>
</dbReference>
<evidence type="ECO:0000313" key="3">
    <source>
        <dbReference type="EMBL" id="QHN43045.1"/>
    </source>
</evidence>
<evidence type="ECO:0000259" key="2">
    <source>
        <dbReference type="Pfam" id="PF00383"/>
    </source>
</evidence>
<dbReference type="InterPro" id="IPR015517">
    <property type="entry name" value="dCMP_deaminase-rel"/>
</dbReference>
<keyword evidence="4" id="KW-1185">Reference proteome</keyword>
<dbReference type="PANTHER" id="PTHR11086:SF18">
    <property type="entry name" value="DEOXYCYTIDYLATE DEAMINASE"/>
    <property type="match status" value="1"/>
</dbReference>
<dbReference type="Pfam" id="PF00383">
    <property type="entry name" value="dCMP_cyt_deam_1"/>
    <property type="match status" value="1"/>
</dbReference>
<evidence type="ECO:0000313" key="4">
    <source>
        <dbReference type="Proteomes" id="UP001059824"/>
    </source>
</evidence>